<dbReference type="EMBL" id="JAJEQW010000004">
    <property type="protein sequence ID" value="MCC2241793.1"/>
    <property type="molecule type" value="Genomic_DNA"/>
</dbReference>
<dbReference type="RefSeq" id="WP_022242721.1">
    <property type="nucleotide sequence ID" value="NZ_JAJEQW010000004.1"/>
</dbReference>
<gene>
    <name evidence="1" type="ORF">LKD47_05660</name>
</gene>
<evidence type="ECO:0000313" key="1">
    <source>
        <dbReference type="EMBL" id="MCC2241793.1"/>
    </source>
</evidence>
<dbReference type="Proteomes" id="UP001198893">
    <property type="component" value="Unassembled WGS sequence"/>
</dbReference>
<reference evidence="1" key="1">
    <citation type="submission" date="2021-10" db="EMBL/GenBank/DDBJ databases">
        <title>Anaerobic single-cell dispensing facilitates the cultivation of human gut bacteria.</title>
        <authorList>
            <person name="Afrizal A."/>
        </authorList>
    </citation>
    <scope>NUCLEOTIDE SEQUENCE</scope>
    <source>
        <strain evidence="1">CLA-AA-H204</strain>
    </source>
</reference>
<evidence type="ECO:0000313" key="2">
    <source>
        <dbReference type="Proteomes" id="UP001198893"/>
    </source>
</evidence>
<comment type="caution">
    <text evidence="1">The sequence shown here is derived from an EMBL/GenBank/DDBJ whole genome shotgun (WGS) entry which is preliminary data.</text>
</comment>
<proteinExistence type="predicted"/>
<accession>A0AAW4WHM4</accession>
<dbReference type="AlphaFoldDB" id="A0AAW4WHM4"/>
<name>A0AAW4WHM4_9FIRM</name>
<protein>
    <submittedName>
        <fullName evidence="1">SseB family protein</fullName>
    </submittedName>
</protein>
<organism evidence="1 2">
    <name type="scientific">Roseburia amylophila</name>
    <dbReference type="NCBI Taxonomy" id="2981794"/>
    <lineage>
        <taxon>Bacteria</taxon>
        <taxon>Bacillati</taxon>
        <taxon>Bacillota</taxon>
        <taxon>Clostridia</taxon>
        <taxon>Lachnospirales</taxon>
        <taxon>Lachnospiraceae</taxon>
        <taxon>Roseburia</taxon>
    </lineage>
</organism>
<sequence length="138" mass="15101">MAKEKIDEGLIGNEKIEQAIAGLQQEATPEQLAHTLTVIRRRMQEGGQVIVAVEPPKGGSQMLLQAIETDGKTWWAAFSSFEEELKGGGSVKSTFLADIEKLFQGALQAEGIEGVILNPWNRTIMLDKNLIQIVLGSR</sequence>